<proteinExistence type="predicted"/>
<dbReference type="EMBL" id="KZ819406">
    <property type="protein sequence ID" value="PWN40810.1"/>
    <property type="molecule type" value="Genomic_DNA"/>
</dbReference>
<evidence type="ECO:0000313" key="4">
    <source>
        <dbReference type="Proteomes" id="UP000245783"/>
    </source>
</evidence>
<evidence type="ECO:0000313" key="3">
    <source>
        <dbReference type="EMBL" id="PWN40810.1"/>
    </source>
</evidence>
<keyword evidence="1" id="KW-0863">Zinc-finger</keyword>
<keyword evidence="4" id="KW-1185">Reference proteome</keyword>
<dbReference type="InParanoid" id="A0A316VTS9"/>
<dbReference type="AlphaFoldDB" id="A0A316VTS9"/>
<gene>
    <name evidence="3" type="ORF">IE81DRAFT_280920</name>
</gene>
<feature type="domain" description="C2H2-type" evidence="2">
    <location>
        <begin position="29"/>
        <end position="54"/>
    </location>
</feature>
<dbReference type="GO" id="GO:0008270">
    <property type="term" value="F:zinc ion binding"/>
    <property type="evidence" value="ECO:0007669"/>
    <property type="project" value="UniProtKB-KW"/>
</dbReference>
<dbReference type="Gene3D" id="3.30.160.60">
    <property type="entry name" value="Classic Zinc Finger"/>
    <property type="match status" value="1"/>
</dbReference>
<dbReference type="SUPFAM" id="SSF57667">
    <property type="entry name" value="beta-beta-alpha zinc fingers"/>
    <property type="match status" value="1"/>
</dbReference>
<keyword evidence="1" id="KW-0862">Zinc</keyword>
<dbReference type="OrthoDB" id="8117402at2759"/>
<dbReference type="RefSeq" id="XP_025367970.1">
    <property type="nucleotide sequence ID" value="XM_025511507.1"/>
</dbReference>
<accession>A0A316VTS9</accession>
<protein>
    <recommendedName>
        <fullName evidence="2">C2H2-type domain-containing protein</fullName>
    </recommendedName>
</protein>
<feature type="non-terminal residue" evidence="3">
    <location>
        <position position="54"/>
    </location>
</feature>
<dbReference type="InterPro" id="IPR013087">
    <property type="entry name" value="Znf_C2H2_type"/>
</dbReference>
<dbReference type="STRING" id="1522189.A0A316VTS9"/>
<dbReference type="PROSITE" id="PS50157">
    <property type="entry name" value="ZINC_FINGER_C2H2_2"/>
    <property type="match status" value="1"/>
</dbReference>
<dbReference type="GeneID" id="37033377"/>
<reference evidence="3 4" key="1">
    <citation type="journal article" date="2018" name="Mol. Biol. Evol.">
        <title>Broad Genomic Sampling Reveals a Smut Pathogenic Ancestry of the Fungal Clade Ustilaginomycotina.</title>
        <authorList>
            <person name="Kijpornyongpan T."/>
            <person name="Mondo S.J."/>
            <person name="Barry K."/>
            <person name="Sandor L."/>
            <person name="Lee J."/>
            <person name="Lipzen A."/>
            <person name="Pangilinan J."/>
            <person name="LaButti K."/>
            <person name="Hainaut M."/>
            <person name="Henrissat B."/>
            <person name="Grigoriev I.V."/>
            <person name="Spatafora J.W."/>
            <person name="Aime M.C."/>
        </authorList>
    </citation>
    <scope>NUCLEOTIDE SEQUENCE [LARGE SCALE GENOMIC DNA]</scope>
    <source>
        <strain evidence="3 4">MCA 4658</strain>
    </source>
</reference>
<organism evidence="3 4">
    <name type="scientific">Ceraceosorus guamensis</name>
    <dbReference type="NCBI Taxonomy" id="1522189"/>
    <lineage>
        <taxon>Eukaryota</taxon>
        <taxon>Fungi</taxon>
        <taxon>Dikarya</taxon>
        <taxon>Basidiomycota</taxon>
        <taxon>Ustilaginomycotina</taxon>
        <taxon>Exobasidiomycetes</taxon>
        <taxon>Ceraceosorales</taxon>
        <taxon>Ceraceosoraceae</taxon>
        <taxon>Ceraceosorus</taxon>
    </lineage>
</organism>
<sequence>KCNKHFDRAYNLKTHRTTHIAADEREKPFDCPYGPCERTFARKHDTMRHYQSVH</sequence>
<dbReference type="PROSITE" id="PS00028">
    <property type="entry name" value="ZINC_FINGER_C2H2_1"/>
    <property type="match status" value="1"/>
</dbReference>
<feature type="non-terminal residue" evidence="3">
    <location>
        <position position="1"/>
    </location>
</feature>
<dbReference type="InterPro" id="IPR036236">
    <property type="entry name" value="Znf_C2H2_sf"/>
</dbReference>
<keyword evidence="1" id="KW-0479">Metal-binding</keyword>
<dbReference type="Proteomes" id="UP000245783">
    <property type="component" value="Unassembled WGS sequence"/>
</dbReference>
<name>A0A316VTS9_9BASI</name>
<evidence type="ECO:0000259" key="2">
    <source>
        <dbReference type="PROSITE" id="PS50157"/>
    </source>
</evidence>
<dbReference type="Pfam" id="PF00096">
    <property type="entry name" value="zf-C2H2"/>
    <property type="match status" value="1"/>
</dbReference>
<evidence type="ECO:0000256" key="1">
    <source>
        <dbReference type="PROSITE-ProRule" id="PRU00042"/>
    </source>
</evidence>